<dbReference type="STRING" id="665467.SAMN02982931_03218"/>
<evidence type="ECO:0000256" key="9">
    <source>
        <dbReference type="ARBA" id="ARBA00022679"/>
    </source>
</evidence>
<gene>
    <name evidence="17" type="ORF">SAMN02982931_03218</name>
</gene>
<evidence type="ECO:0000256" key="11">
    <source>
        <dbReference type="ARBA" id="ARBA00022777"/>
    </source>
</evidence>
<comment type="similarity">
    <text evidence="7 14">Belongs to the CobU/CobP family.</text>
</comment>
<dbReference type="InterPro" id="IPR003203">
    <property type="entry name" value="CobU/CobP"/>
</dbReference>
<dbReference type="InterPro" id="IPR027417">
    <property type="entry name" value="P-loop_NTPase"/>
</dbReference>
<proteinExistence type="inferred from homology"/>
<evidence type="ECO:0000256" key="3">
    <source>
        <dbReference type="ARBA" id="ARBA00001522"/>
    </source>
</evidence>
<evidence type="ECO:0000256" key="6">
    <source>
        <dbReference type="ARBA" id="ARBA00005159"/>
    </source>
</evidence>
<dbReference type="GO" id="GO:0008820">
    <property type="term" value="F:cobinamide phosphate guanylyltransferase activity"/>
    <property type="evidence" value="ECO:0007669"/>
    <property type="project" value="UniProtKB-UniRule"/>
</dbReference>
<dbReference type="Pfam" id="PF02283">
    <property type="entry name" value="CobU"/>
    <property type="match status" value="1"/>
</dbReference>
<comment type="function">
    <text evidence="4 14">Catalyzes ATP-dependent phosphorylation of adenosylcobinamide and addition of GMP to adenosylcobinamide phosphate.</text>
</comment>
<dbReference type="PANTHER" id="PTHR34848">
    <property type="match status" value="1"/>
</dbReference>
<comment type="pathway">
    <text evidence="6 14">Cofactor biosynthesis; adenosylcobalamin biosynthesis; adenosylcobalamin from cob(II)yrinate a,c-diamide: step 5/7.</text>
</comment>
<comment type="pathway">
    <text evidence="5 14">Cofactor biosynthesis; adenosylcobalamin biosynthesis; adenosylcobalamin from cob(II)yrinate a,c-diamide: step 6/7.</text>
</comment>
<keyword evidence="8 14" id="KW-0169">Cobalamin biosynthesis</keyword>
<evidence type="ECO:0000256" key="12">
    <source>
        <dbReference type="ARBA" id="ARBA00022840"/>
    </source>
</evidence>
<evidence type="ECO:0000256" key="16">
    <source>
        <dbReference type="PIRSR" id="PIRSR006135-2"/>
    </source>
</evidence>
<dbReference type="SUPFAM" id="SSF52540">
    <property type="entry name" value="P-loop containing nucleoside triphosphate hydrolases"/>
    <property type="match status" value="1"/>
</dbReference>
<evidence type="ECO:0000256" key="1">
    <source>
        <dbReference type="ARBA" id="ARBA00000312"/>
    </source>
</evidence>
<feature type="active site" description="GMP-histidine intermediate" evidence="15">
    <location>
        <position position="52"/>
    </location>
</feature>
<dbReference type="GO" id="GO:0005525">
    <property type="term" value="F:GTP binding"/>
    <property type="evidence" value="ECO:0007669"/>
    <property type="project" value="UniProtKB-UniRule"/>
</dbReference>
<dbReference type="EMBL" id="FMXQ01000006">
    <property type="protein sequence ID" value="SDB41982.1"/>
    <property type="molecule type" value="Genomic_DNA"/>
</dbReference>
<dbReference type="NCBIfam" id="NF004469">
    <property type="entry name" value="PRK05800.1"/>
    <property type="match status" value="1"/>
</dbReference>
<name>A0A1G6DA22_9HYPH</name>
<dbReference type="OrthoDB" id="9788370at2"/>
<dbReference type="CDD" id="cd00544">
    <property type="entry name" value="CobU"/>
    <property type="match status" value="1"/>
</dbReference>
<dbReference type="UniPathway" id="UPA00148">
    <property type="reaction ID" value="UER00236"/>
</dbReference>
<feature type="binding site" evidence="16">
    <location>
        <position position="86"/>
    </location>
    <ligand>
        <name>GTP</name>
        <dbReference type="ChEBI" id="CHEBI:37565"/>
    </ligand>
</feature>
<keyword evidence="10 14" id="KW-0547">Nucleotide-binding</keyword>
<evidence type="ECO:0000313" key="18">
    <source>
        <dbReference type="Proteomes" id="UP000199071"/>
    </source>
</evidence>
<evidence type="ECO:0000256" key="14">
    <source>
        <dbReference type="PIRNR" id="PIRNR006135"/>
    </source>
</evidence>
<evidence type="ECO:0000256" key="4">
    <source>
        <dbReference type="ARBA" id="ARBA00003889"/>
    </source>
</evidence>
<protein>
    <recommendedName>
        <fullName evidence="14">Bifunctional adenosylcobalamin biosynthesis protein</fullName>
        <ecNumber evidence="14">2.7.1.156</ecNumber>
        <ecNumber evidence="14">2.7.7.62</ecNumber>
    </recommendedName>
</protein>
<dbReference type="EC" id="2.7.7.62" evidence="14"/>
<sequence>MAGPGHLLVVGGQRSGKSRHAEACVAESGLSPVYIATAQAGDGEMAERIATHRARRGPDWQTIEEPLDLPEALAAAASPRSIVLVDCLTLWLSNLMHGERDIDAATGALVAALAAAGGPAILVSNEVGSGIIPANQLSRRYADAQGVLNQTVAASVPRVVLMAAGIPLQIKPASPVGVSS</sequence>
<keyword evidence="12 14" id="KW-0067">ATP-binding</keyword>
<dbReference type="Gene3D" id="3.40.50.300">
    <property type="entry name" value="P-loop containing nucleotide triphosphate hydrolases"/>
    <property type="match status" value="1"/>
</dbReference>
<evidence type="ECO:0000256" key="15">
    <source>
        <dbReference type="PIRSR" id="PIRSR006135-1"/>
    </source>
</evidence>
<dbReference type="GO" id="GO:0009236">
    <property type="term" value="P:cobalamin biosynthetic process"/>
    <property type="evidence" value="ECO:0007669"/>
    <property type="project" value="UniProtKB-UniRule"/>
</dbReference>
<keyword evidence="9 14" id="KW-0808">Transferase</keyword>
<feature type="binding site" evidence="16">
    <location>
        <begin position="36"/>
        <end position="38"/>
    </location>
    <ligand>
        <name>GTP</name>
        <dbReference type="ChEBI" id="CHEBI:37565"/>
    </ligand>
</feature>
<feature type="binding site" evidence="16">
    <location>
        <begin position="53"/>
        <end position="56"/>
    </location>
    <ligand>
        <name>GTP</name>
        <dbReference type="ChEBI" id="CHEBI:37565"/>
    </ligand>
</feature>
<dbReference type="RefSeq" id="WP_090877728.1">
    <property type="nucleotide sequence ID" value="NZ_FMXQ01000006.1"/>
</dbReference>
<dbReference type="GO" id="GO:0005524">
    <property type="term" value="F:ATP binding"/>
    <property type="evidence" value="ECO:0007669"/>
    <property type="project" value="UniProtKB-UniRule"/>
</dbReference>
<comment type="catalytic activity">
    <reaction evidence="1 14">
        <text>adenosylcob(III)inamide + ATP = adenosylcob(III)inamide phosphate + ADP + H(+)</text>
        <dbReference type="Rhea" id="RHEA:15769"/>
        <dbReference type="ChEBI" id="CHEBI:2480"/>
        <dbReference type="ChEBI" id="CHEBI:15378"/>
        <dbReference type="ChEBI" id="CHEBI:30616"/>
        <dbReference type="ChEBI" id="CHEBI:58502"/>
        <dbReference type="ChEBI" id="CHEBI:456216"/>
        <dbReference type="EC" id="2.7.1.156"/>
    </reaction>
</comment>
<evidence type="ECO:0000256" key="13">
    <source>
        <dbReference type="ARBA" id="ARBA00023134"/>
    </source>
</evidence>
<comment type="catalytic activity">
    <reaction evidence="3">
        <text>adenosylcob(III)inamide + GTP = adenosylcob(III)inamide phosphate + GDP + H(+)</text>
        <dbReference type="Rhea" id="RHEA:15765"/>
        <dbReference type="ChEBI" id="CHEBI:2480"/>
        <dbReference type="ChEBI" id="CHEBI:15378"/>
        <dbReference type="ChEBI" id="CHEBI:37565"/>
        <dbReference type="ChEBI" id="CHEBI:58189"/>
        <dbReference type="ChEBI" id="CHEBI:58502"/>
        <dbReference type="EC" id="2.7.1.156"/>
    </reaction>
</comment>
<evidence type="ECO:0000256" key="8">
    <source>
        <dbReference type="ARBA" id="ARBA00022573"/>
    </source>
</evidence>
<accession>A0A1G6DA22</accession>
<comment type="catalytic activity">
    <reaction evidence="2 14">
        <text>adenosylcob(III)inamide phosphate + GTP + H(+) = adenosylcob(III)inamide-GDP + diphosphate</text>
        <dbReference type="Rhea" id="RHEA:22712"/>
        <dbReference type="ChEBI" id="CHEBI:15378"/>
        <dbReference type="ChEBI" id="CHEBI:33019"/>
        <dbReference type="ChEBI" id="CHEBI:37565"/>
        <dbReference type="ChEBI" id="CHEBI:58502"/>
        <dbReference type="ChEBI" id="CHEBI:60487"/>
        <dbReference type="EC" id="2.7.7.62"/>
    </reaction>
</comment>
<keyword evidence="13 14" id="KW-0342">GTP-binding</keyword>
<evidence type="ECO:0000256" key="7">
    <source>
        <dbReference type="ARBA" id="ARBA00007490"/>
    </source>
</evidence>
<evidence type="ECO:0000256" key="2">
    <source>
        <dbReference type="ARBA" id="ARBA00000711"/>
    </source>
</evidence>
<feature type="binding site" evidence="16">
    <location>
        <begin position="11"/>
        <end position="18"/>
    </location>
    <ligand>
        <name>GTP</name>
        <dbReference type="ChEBI" id="CHEBI:37565"/>
    </ligand>
</feature>
<evidence type="ECO:0000256" key="5">
    <source>
        <dbReference type="ARBA" id="ARBA00004692"/>
    </source>
</evidence>
<reference evidence="17 18" key="1">
    <citation type="submission" date="2016-10" db="EMBL/GenBank/DDBJ databases">
        <authorList>
            <person name="de Groot N.N."/>
        </authorList>
    </citation>
    <scope>NUCLEOTIDE SEQUENCE [LARGE SCALE GENOMIC DNA]</scope>
    <source>
        <strain evidence="17 18">ATCC 35022</strain>
    </source>
</reference>
<dbReference type="EC" id="2.7.1.156" evidence="14"/>
<dbReference type="AlphaFoldDB" id="A0A1G6DA22"/>
<keyword evidence="17" id="KW-0548">Nucleotidyltransferase</keyword>
<keyword evidence="11 14" id="KW-0418">Kinase</keyword>
<keyword evidence="18" id="KW-1185">Reference proteome</keyword>
<evidence type="ECO:0000313" key="17">
    <source>
        <dbReference type="EMBL" id="SDB41982.1"/>
    </source>
</evidence>
<organism evidence="17 18">
    <name type="scientific">Bauldia litoralis</name>
    <dbReference type="NCBI Taxonomy" id="665467"/>
    <lineage>
        <taxon>Bacteria</taxon>
        <taxon>Pseudomonadati</taxon>
        <taxon>Pseudomonadota</taxon>
        <taxon>Alphaproteobacteria</taxon>
        <taxon>Hyphomicrobiales</taxon>
        <taxon>Kaistiaceae</taxon>
        <taxon>Bauldia</taxon>
    </lineage>
</organism>
<dbReference type="PIRSF" id="PIRSF006135">
    <property type="entry name" value="CobU"/>
    <property type="match status" value="1"/>
</dbReference>
<dbReference type="PANTHER" id="PTHR34848:SF1">
    <property type="entry name" value="BIFUNCTIONAL ADENOSYLCOBALAMIN BIOSYNTHESIS PROTEIN COBU"/>
    <property type="match status" value="1"/>
</dbReference>
<dbReference type="Proteomes" id="UP000199071">
    <property type="component" value="Unassembled WGS sequence"/>
</dbReference>
<feature type="binding site" evidence="16">
    <location>
        <position position="64"/>
    </location>
    <ligand>
        <name>GTP</name>
        <dbReference type="ChEBI" id="CHEBI:37565"/>
    </ligand>
</feature>
<dbReference type="GO" id="GO:0043752">
    <property type="term" value="F:adenosylcobinamide kinase activity"/>
    <property type="evidence" value="ECO:0007669"/>
    <property type="project" value="UniProtKB-EC"/>
</dbReference>
<evidence type="ECO:0000256" key="10">
    <source>
        <dbReference type="ARBA" id="ARBA00022741"/>
    </source>
</evidence>